<reference evidence="1" key="1">
    <citation type="submission" date="2020-05" db="EMBL/GenBank/DDBJ databases">
        <title>Large-scale comparative analyses of tick genomes elucidate their genetic diversity and vector capacities.</title>
        <authorList>
            <person name="Jia N."/>
            <person name="Wang J."/>
            <person name="Shi W."/>
            <person name="Du L."/>
            <person name="Sun Y."/>
            <person name="Zhan W."/>
            <person name="Jiang J."/>
            <person name="Wang Q."/>
            <person name="Zhang B."/>
            <person name="Ji P."/>
            <person name="Sakyi L.B."/>
            <person name="Cui X."/>
            <person name="Yuan T."/>
            <person name="Jiang B."/>
            <person name="Yang W."/>
            <person name="Lam T.T.-Y."/>
            <person name="Chang Q."/>
            <person name="Ding S."/>
            <person name="Wang X."/>
            <person name="Zhu J."/>
            <person name="Ruan X."/>
            <person name="Zhao L."/>
            <person name="Wei J."/>
            <person name="Que T."/>
            <person name="Du C."/>
            <person name="Cheng J."/>
            <person name="Dai P."/>
            <person name="Han X."/>
            <person name="Huang E."/>
            <person name="Gao Y."/>
            <person name="Liu J."/>
            <person name="Shao H."/>
            <person name="Ye R."/>
            <person name="Li L."/>
            <person name="Wei W."/>
            <person name="Wang X."/>
            <person name="Wang C."/>
            <person name="Yang T."/>
            <person name="Huo Q."/>
            <person name="Li W."/>
            <person name="Guo W."/>
            <person name="Chen H."/>
            <person name="Zhou L."/>
            <person name="Ni X."/>
            <person name="Tian J."/>
            <person name="Zhou Y."/>
            <person name="Sheng Y."/>
            <person name="Liu T."/>
            <person name="Pan Y."/>
            <person name="Xia L."/>
            <person name="Li J."/>
            <person name="Zhao F."/>
            <person name="Cao W."/>
        </authorList>
    </citation>
    <scope>NUCLEOTIDE SEQUENCE</scope>
    <source>
        <strain evidence="1">Dsil-2018</strain>
    </source>
</reference>
<evidence type="ECO:0000313" key="1">
    <source>
        <dbReference type="EMBL" id="KAH7937873.1"/>
    </source>
</evidence>
<sequence length="152" mass="17182">MATALSTCLSGEAHNVYGRLKPTDAFNYGRVKAALKRFRFTVKGLRDKFRTGKSADGETATQFATRLSHYIHMCTEVSETAPEYGALGDLLIKEKFLISCQLSLSLCLKEAKAKSLQDMLELADQFFFSVGRHHFLQDQKRWARGRKETGLR</sequence>
<accession>A0ACB8CAA1</accession>
<keyword evidence="2" id="KW-1185">Reference proteome</keyword>
<name>A0ACB8CAA1_DERSI</name>
<dbReference type="Proteomes" id="UP000821865">
    <property type="component" value="Chromosome 8"/>
</dbReference>
<organism evidence="1 2">
    <name type="scientific">Dermacentor silvarum</name>
    <name type="common">Tick</name>
    <dbReference type="NCBI Taxonomy" id="543639"/>
    <lineage>
        <taxon>Eukaryota</taxon>
        <taxon>Metazoa</taxon>
        <taxon>Ecdysozoa</taxon>
        <taxon>Arthropoda</taxon>
        <taxon>Chelicerata</taxon>
        <taxon>Arachnida</taxon>
        <taxon>Acari</taxon>
        <taxon>Parasitiformes</taxon>
        <taxon>Ixodida</taxon>
        <taxon>Ixodoidea</taxon>
        <taxon>Ixodidae</taxon>
        <taxon>Rhipicephalinae</taxon>
        <taxon>Dermacentor</taxon>
    </lineage>
</organism>
<gene>
    <name evidence="1" type="ORF">HPB49_017098</name>
</gene>
<proteinExistence type="predicted"/>
<protein>
    <submittedName>
        <fullName evidence="1">Uncharacterized protein</fullName>
    </submittedName>
</protein>
<evidence type="ECO:0000313" key="2">
    <source>
        <dbReference type="Proteomes" id="UP000821865"/>
    </source>
</evidence>
<comment type="caution">
    <text evidence="1">The sequence shown here is derived from an EMBL/GenBank/DDBJ whole genome shotgun (WGS) entry which is preliminary data.</text>
</comment>
<dbReference type="EMBL" id="CM023477">
    <property type="protein sequence ID" value="KAH7937873.1"/>
    <property type="molecule type" value="Genomic_DNA"/>
</dbReference>